<keyword evidence="4" id="KW-0560">Oxidoreductase</keyword>
<protein>
    <submittedName>
        <fullName evidence="5">Benzil reductase ((S)-benzoin forming)</fullName>
    </submittedName>
</protein>
<name>A0A4R6XRL7_9GAMM</name>
<dbReference type="AlphaFoldDB" id="A0A4R6XRL7"/>
<dbReference type="Proteomes" id="UP000295724">
    <property type="component" value="Unassembled WGS sequence"/>
</dbReference>
<dbReference type="GO" id="GO:0005737">
    <property type="term" value="C:cytoplasm"/>
    <property type="evidence" value="ECO:0007669"/>
    <property type="project" value="UniProtKB-SubCell"/>
</dbReference>
<reference evidence="5 6" key="1">
    <citation type="submission" date="2019-03" db="EMBL/GenBank/DDBJ databases">
        <title>Genomic Encyclopedia of Type Strains, Phase IV (KMG-IV): sequencing the most valuable type-strain genomes for metagenomic binning, comparative biology and taxonomic classification.</title>
        <authorList>
            <person name="Goeker M."/>
        </authorList>
    </citation>
    <scope>NUCLEOTIDE SEQUENCE [LARGE SCALE GENOMIC DNA]</scope>
    <source>
        <strain evidence="5 6">DSM 25488</strain>
    </source>
</reference>
<dbReference type="EMBL" id="SNZB01000002">
    <property type="protein sequence ID" value="TDR22542.1"/>
    <property type="molecule type" value="Genomic_DNA"/>
</dbReference>
<dbReference type="GO" id="GO:0004757">
    <property type="term" value="F:sepiapterin reductase (NADP+) activity"/>
    <property type="evidence" value="ECO:0007669"/>
    <property type="project" value="TreeGrafter"/>
</dbReference>
<accession>A0A4R6XRL7</accession>
<sequence length="244" mass="26861">MTMTHITFIAGGSKGLGAAMVDTFKAEKHVVYEFSRTGRSDTHIACDFTQPELAQKTFNKTFKTHASKQHDSINLLINTAILAPFGSITRADNNTINAHLNINIDSTLLLIQSFLTVFQNNPTNKTITYISSGAARRAIPGLALYSASKAFFERLIDTLATEQAAMTDPIRCMVINPGVMNTDMQTEIRAQSAENFPMVDMWNELHRKGQLADPHEVAAVCAQLVIKTGVNGAYYSAQELFDEI</sequence>
<dbReference type="PRINTS" id="PR00081">
    <property type="entry name" value="GDHRDH"/>
</dbReference>
<evidence type="ECO:0000256" key="3">
    <source>
        <dbReference type="ARBA" id="ARBA00022857"/>
    </source>
</evidence>
<evidence type="ECO:0000313" key="6">
    <source>
        <dbReference type="Proteomes" id="UP000295724"/>
    </source>
</evidence>
<dbReference type="InterPro" id="IPR002347">
    <property type="entry name" value="SDR_fam"/>
</dbReference>
<dbReference type="Gene3D" id="3.40.50.720">
    <property type="entry name" value="NAD(P)-binding Rossmann-like Domain"/>
    <property type="match status" value="1"/>
</dbReference>
<keyword evidence="2" id="KW-0963">Cytoplasm</keyword>
<gene>
    <name evidence="5" type="ORF">C8D91_1033</name>
</gene>
<comment type="caution">
    <text evidence="5">The sequence shown here is derived from an EMBL/GenBank/DDBJ whole genome shotgun (WGS) entry which is preliminary data.</text>
</comment>
<dbReference type="PANTHER" id="PTHR44085">
    <property type="entry name" value="SEPIAPTERIN REDUCTASE"/>
    <property type="match status" value="1"/>
</dbReference>
<keyword evidence="3" id="KW-0521">NADP</keyword>
<dbReference type="OrthoDB" id="9790785at2"/>
<keyword evidence="6" id="KW-1185">Reference proteome</keyword>
<evidence type="ECO:0000256" key="2">
    <source>
        <dbReference type="ARBA" id="ARBA00022490"/>
    </source>
</evidence>
<dbReference type="GO" id="GO:0006729">
    <property type="term" value="P:tetrahydrobiopterin biosynthetic process"/>
    <property type="evidence" value="ECO:0007669"/>
    <property type="project" value="TreeGrafter"/>
</dbReference>
<evidence type="ECO:0000256" key="4">
    <source>
        <dbReference type="ARBA" id="ARBA00023002"/>
    </source>
</evidence>
<dbReference type="Pfam" id="PF00106">
    <property type="entry name" value="adh_short"/>
    <property type="match status" value="1"/>
</dbReference>
<evidence type="ECO:0000313" key="5">
    <source>
        <dbReference type="EMBL" id="TDR22542.1"/>
    </source>
</evidence>
<organism evidence="5 6">
    <name type="scientific">Marinicella litoralis</name>
    <dbReference type="NCBI Taxonomy" id="644220"/>
    <lineage>
        <taxon>Bacteria</taxon>
        <taxon>Pseudomonadati</taxon>
        <taxon>Pseudomonadota</taxon>
        <taxon>Gammaproteobacteria</taxon>
        <taxon>Lysobacterales</taxon>
        <taxon>Marinicellaceae</taxon>
        <taxon>Marinicella</taxon>
    </lineage>
</organism>
<dbReference type="InterPro" id="IPR036291">
    <property type="entry name" value="NAD(P)-bd_dom_sf"/>
</dbReference>
<dbReference type="SUPFAM" id="SSF51735">
    <property type="entry name" value="NAD(P)-binding Rossmann-fold domains"/>
    <property type="match status" value="1"/>
</dbReference>
<proteinExistence type="predicted"/>
<comment type="subcellular location">
    <subcellularLocation>
        <location evidence="1">Cytoplasm</location>
    </subcellularLocation>
</comment>
<evidence type="ECO:0000256" key="1">
    <source>
        <dbReference type="ARBA" id="ARBA00004496"/>
    </source>
</evidence>
<dbReference type="PANTHER" id="PTHR44085:SF2">
    <property type="entry name" value="SEPIAPTERIN REDUCTASE"/>
    <property type="match status" value="1"/>
</dbReference>
<dbReference type="InterPro" id="IPR051721">
    <property type="entry name" value="Biopterin_syn/organic_redct"/>
</dbReference>